<feature type="transmembrane region" description="Helical" evidence="1">
    <location>
        <begin position="48"/>
        <end position="74"/>
    </location>
</feature>
<evidence type="ECO:0000259" key="2">
    <source>
        <dbReference type="Pfam" id="PF07885"/>
    </source>
</evidence>
<accession>A0ABW9GPY7</accession>
<dbReference type="InterPro" id="IPR013099">
    <property type="entry name" value="K_chnl_dom"/>
</dbReference>
<feature type="domain" description="Potassium channel" evidence="2">
    <location>
        <begin position="77"/>
        <end position="134"/>
    </location>
</feature>
<dbReference type="GeneID" id="97220491"/>
<name>A0ABW9GPY7_9GAMM</name>
<evidence type="ECO:0000256" key="1">
    <source>
        <dbReference type="SAM" id="Phobius"/>
    </source>
</evidence>
<proteinExistence type="predicted"/>
<comment type="caution">
    <text evidence="3">The sequence shown here is derived from an EMBL/GenBank/DDBJ whole genome shotgun (WGS) entry which is preliminary data.</text>
</comment>
<protein>
    <submittedName>
        <fullName evidence="3">Ion channel</fullName>
    </submittedName>
</protein>
<dbReference type="Proteomes" id="UP001630969">
    <property type="component" value="Unassembled WGS sequence"/>
</dbReference>
<dbReference type="Pfam" id="PF07885">
    <property type="entry name" value="Ion_trans_2"/>
    <property type="match status" value="1"/>
</dbReference>
<dbReference type="SUPFAM" id="SSF81324">
    <property type="entry name" value="Voltage-gated potassium channels"/>
    <property type="match status" value="1"/>
</dbReference>
<organism evidence="3 4">
    <name type="scientific">Aeromonas bivalvium</name>
    <dbReference type="NCBI Taxonomy" id="440079"/>
    <lineage>
        <taxon>Bacteria</taxon>
        <taxon>Pseudomonadati</taxon>
        <taxon>Pseudomonadota</taxon>
        <taxon>Gammaproteobacteria</taxon>
        <taxon>Aeromonadales</taxon>
        <taxon>Aeromonadaceae</taxon>
        <taxon>Aeromonas</taxon>
    </lineage>
</organism>
<evidence type="ECO:0000313" key="4">
    <source>
        <dbReference type="Proteomes" id="UP001630969"/>
    </source>
</evidence>
<feature type="transmembrane region" description="Helical" evidence="1">
    <location>
        <begin position="119"/>
        <end position="137"/>
    </location>
</feature>
<dbReference type="Gene3D" id="1.10.287.70">
    <property type="match status" value="1"/>
</dbReference>
<dbReference type="RefSeq" id="WP_408747106.1">
    <property type="nucleotide sequence ID" value="NZ_JBGWZZ010000003.1"/>
</dbReference>
<keyword evidence="1" id="KW-1133">Transmembrane helix</keyword>
<gene>
    <name evidence="3" type="ORF">ACEUDJ_10160</name>
</gene>
<dbReference type="EMBL" id="JBGXBU010000003">
    <property type="protein sequence ID" value="MFM4893222.1"/>
    <property type="molecule type" value="Genomic_DNA"/>
</dbReference>
<keyword evidence="1" id="KW-0812">Transmembrane</keyword>
<keyword evidence="4" id="KW-1185">Reference proteome</keyword>
<keyword evidence="1" id="KW-0472">Membrane</keyword>
<evidence type="ECO:0000313" key="3">
    <source>
        <dbReference type="EMBL" id="MFM4893222.1"/>
    </source>
</evidence>
<reference evidence="3 4" key="1">
    <citation type="submission" date="2024-09" db="EMBL/GenBank/DDBJ databases">
        <title>Aeromonas strains Genome sequencing and assembly.</title>
        <authorList>
            <person name="Hu X."/>
            <person name="Tang B."/>
        </authorList>
    </citation>
    <scope>NUCLEOTIDE SEQUENCE [LARGE SCALE GENOMIC DNA]</scope>
    <source>
        <strain evidence="3 4">NB23SCDHY001</strain>
    </source>
</reference>
<sequence length="149" mass="16359">MMLMNLLVGLPTMLVCLALQAALTFRAVRFYIRQVHNNPNPGRLGRGVGPLLVVMVLLMLGNFAQIMLWGLLFLGLGEFELLYEAVYHSGVNFTSLGYGDIVMSTHWKLLGPLEAANGVLMFAMTGAALMAVLQALIKSQLNDRMHRPG</sequence>